<dbReference type="STRING" id="1081102.A0A162J630"/>
<sequence length="351" mass="39642">MSASATLVPYQPGVRLELEVLQNDPSLPLLPSVCATVTQMCSVTMSAVMKVQVVTPSGAAAGVVLKLYDRRFGTSMRKIAGKHVPHTAADEEQFCSFVRQGQMKPFLREFEEERTSNILGIGPEDMLDGRPDGRAKLEAVLWQECTEYFDNETEAYARLHDVQGRYVPRLYAHVRLVRRPGEAVPEDLLRQPDTAEYFDIKGVLLEPITGYELIDVATAPAAPADPDRVRALVQTAMERVHFINERGLLLYDCSPFNAIVEAATQQPFIVDFAQCGFKDKMIDQWENVCHMDEEEEVWDAEAQFREFVQQLDNVGAIGVVAANRYWREKGIRLQLYWPGSGELVQWSSRRD</sequence>
<gene>
    <name evidence="1" type="ORF">SPI_02889</name>
</gene>
<keyword evidence="2" id="KW-1185">Reference proteome</keyword>
<protein>
    <recommendedName>
        <fullName evidence="3">Protein kinase-like domain protein</fullName>
    </recommendedName>
</protein>
<evidence type="ECO:0000313" key="1">
    <source>
        <dbReference type="EMBL" id="OAA64242.1"/>
    </source>
</evidence>
<proteinExistence type="predicted"/>
<accession>A0A162J630</accession>
<dbReference type="EMBL" id="AZHD01000004">
    <property type="protein sequence ID" value="OAA64242.1"/>
    <property type="molecule type" value="Genomic_DNA"/>
</dbReference>
<dbReference type="Proteomes" id="UP000076874">
    <property type="component" value="Unassembled WGS sequence"/>
</dbReference>
<name>A0A162J630_9HYPO</name>
<reference evidence="1 2" key="1">
    <citation type="journal article" date="2016" name="Genome Biol. Evol.">
        <title>Divergent and convergent evolution of fungal pathogenicity.</title>
        <authorList>
            <person name="Shang Y."/>
            <person name="Xiao G."/>
            <person name="Zheng P."/>
            <person name="Cen K."/>
            <person name="Zhan S."/>
            <person name="Wang C."/>
        </authorList>
    </citation>
    <scope>NUCLEOTIDE SEQUENCE [LARGE SCALE GENOMIC DNA]</scope>
    <source>
        <strain evidence="1 2">RCEF 264</strain>
    </source>
</reference>
<evidence type="ECO:0000313" key="2">
    <source>
        <dbReference type="Proteomes" id="UP000076874"/>
    </source>
</evidence>
<dbReference type="AlphaFoldDB" id="A0A162J630"/>
<evidence type="ECO:0008006" key="3">
    <source>
        <dbReference type="Google" id="ProtNLM"/>
    </source>
</evidence>
<comment type="caution">
    <text evidence="1">The sequence shown here is derived from an EMBL/GenBank/DDBJ whole genome shotgun (WGS) entry which is preliminary data.</text>
</comment>
<organism evidence="1 2">
    <name type="scientific">Niveomyces insectorum RCEF 264</name>
    <dbReference type="NCBI Taxonomy" id="1081102"/>
    <lineage>
        <taxon>Eukaryota</taxon>
        <taxon>Fungi</taxon>
        <taxon>Dikarya</taxon>
        <taxon>Ascomycota</taxon>
        <taxon>Pezizomycotina</taxon>
        <taxon>Sordariomycetes</taxon>
        <taxon>Hypocreomycetidae</taxon>
        <taxon>Hypocreales</taxon>
        <taxon>Cordycipitaceae</taxon>
        <taxon>Niveomyces</taxon>
    </lineage>
</organism>
<dbReference type="OrthoDB" id="5134445at2759"/>